<evidence type="ECO:0000313" key="2">
    <source>
        <dbReference type="Proteomes" id="UP000701801"/>
    </source>
</evidence>
<sequence length="60" mass="7253">MRAWALMEFLRSVVTGFKEWSKVTDRPWAKPNREKYFYKVENVNVREWHKKLGGNPNGRN</sequence>
<comment type="caution">
    <text evidence="1">The sequence shown here is derived from an EMBL/GenBank/DDBJ whole genome shotgun (WGS) entry which is preliminary data.</text>
</comment>
<accession>A0A9N9LP54</accession>
<name>A0A9N9LP54_9HELO</name>
<gene>
    <name evidence="1" type="ORF">HYALB_00011699</name>
</gene>
<organism evidence="1 2">
    <name type="scientific">Hymenoscyphus albidus</name>
    <dbReference type="NCBI Taxonomy" id="595503"/>
    <lineage>
        <taxon>Eukaryota</taxon>
        <taxon>Fungi</taxon>
        <taxon>Dikarya</taxon>
        <taxon>Ascomycota</taxon>
        <taxon>Pezizomycotina</taxon>
        <taxon>Leotiomycetes</taxon>
        <taxon>Helotiales</taxon>
        <taxon>Helotiaceae</taxon>
        <taxon>Hymenoscyphus</taxon>
    </lineage>
</organism>
<protein>
    <submittedName>
        <fullName evidence="1">Uncharacterized protein</fullName>
    </submittedName>
</protein>
<proteinExistence type="predicted"/>
<dbReference type="Proteomes" id="UP000701801">
    <property type="component" value="Unassembled WGS sequence"/>
</dbReference>
<keyword evidence="2" id="KW-1185">Reference proteome</keyword>
<dbReference type="AlphaFoldDB" id="A0A9N9LP54"/>
<reference evidence="1" key="1">
    <citation type="submission" date="2021-07" db="EMBL/GenBank/DDBJ databases">
        <authorList>
            <person name="Durling M."/>
        </authorList>
    </citation>
    <scope>NUCLEOTIDE SEQUENCE</scope>
</reference>
<evidence type="ECO:0000313" key="1">
    <source>
        <dbReference type="EMBL" id="CAG8975036.1"/>
    </source>
</evidence>
<dbReference type="EMBL" id="CAJVRM010000123">
    <property type="protein sequence ID" value="CAG8975036.1"/>
    <property type="molecule type" value="Genomic_DNA"/>
</dbReference>